<organism evidence="3">
    <name type="scientific">Granulicella tundricola (strain ATCC BAA-1859 / DSM 23138 / MP5ACTX9)</name>
    <dbReference type="NCBI Taxonomy" id="1198114"/>
    <lineage>
        <taxon>Bacteria</taxon>
        <taxon>Pseudomonadati</taxon>
        <taxon>Acidobacteriota</taxon>
        <taxon>Terriglobia</taxon>
        <taxon>Terriglobales</taxon>
        <taxon>Acidobacteriaceae</taxon>
        <taxon>Granulicella</taxon>
    </lineage>
</organism>
<sequence>MSELPIDLGTGKPMPPREQPGYYPGFSTVSQKAYWDAATRAVVLRRLEQPKPLRFFTAAEAVTMEAVTARVMPQEDRIASRRIPVLAGIDERLAENRIDGYRYEDMPADQEAYRLGVLAFETMAQEQHAGPFAGLTVMQQEELLKSLNEGKPFAAKELWAGMNVQRFWSMLVGDCCAVYYAHPWAWDEIGFGGPSYPRGYMRLEGGEPEPWEVEEQRYEWAPPPDTLSAEEQGSEHTHAENTPGQGGTH</sequence>
<geneLocation type="plasmid" evidence="2 3">
    <name>pACIX903</name>
</geneLocation>
<reference evidence="3" key="1">
    <citation type="submission" date="2011-01" db="EMBL/GenBank/DDBJ databases">
        <title>Complete sequence of plasmid3 of Acidobacterium sp. MP5ACTX9.</title>
        <authorList>
            <consortium name="US DOE Joint Genome Institute"/>
            <person name="Lucas S."/>
            <person name="Copeland A."/>
            <person name="Lapidus A."/>
            <person name="Cheng J.-F."/>
            <person name="Goodwin L."/>
            <person name="Pitluck S."/>
            <person name="Teshima H."/>
            <person name="Detter J.C."/>
            <person name="Han C."/>
            <person name="Tapia R."/>
            <person name="Land M."/>
            <person name="Hauser L."/>
            <person name="Kyrpides N."/>
            <person name="Ivanova N."/>
            <person name="Ovchinnikova G."/>
            <person name="Pagani I."/>
            <person name="Rawat S.R."/>
            <person name="Mannisto M."/>
            <person name="Haggblom M.M."/>
            <person name="Woyke T."/>
        </authorList>
    </citation>
    <scope>NUCLEOTIDE SEQUENCE [LARGE SCALE GENOMIC DNA]</scope>
    <source>
        <strain evidence="3">MP5ACTX9</strain>
        <plasmid evidence="3">Plasmid pACIX903</plasmid>
    </source>
</reference>
<evidence type="ECO:0000256" key="1">
    <source>
        <dbReference type="SAM" id="MobiDB-lite"/>
    </source>
</evidence>
<evidence type="ECO:0000313" key="3">
    <source>
        <dbReference type="Proteomes" id="UP000000343"/>
    </source>
</evidence>
<keyword evidence="3" id="KW-1185">Reference proteome</keyword>
<dbReference type="Proteomes" id="UP000000343">
    <property type="component" value="Plasmid pACIX903"/>
</dbReference>
<dbReference type="HOGENOM" id="CLU_102501_0_0_0"/>
<dbReference type="KEGG" id="acm:AciX9_4327"/>
<dbReference type="InterPro" id="IPR027056">
    <property type="entry name" value="Gluconate_2DH_su3"/>
</dbReference>
<evidence type="ECO:0008006" key="4">
    <source>
        <dbReference type="Google" id="ProtNLM"/>
    </source>
</evidence>
<keyword evidence="2" id="KW-0614">Plasmid</keyword>
<proteinExistence type="predicted"/>
<dbReference type="RefSeq" id="WP_013572999.1">
    <property type="nucleotide sequence ID" value="NC_015058.1"/>
</dbReference>
<accession>E8X746</accession>
<dbReference type="EMBL" id="CP002483">
    <property type="protein sequence ID" value="ADW71280.1"/>
    <property type="molecule type" value="Genomic_DNA"/>
</dbReference>
<dbReference type="AlphaFoldDB" id="E8X746"/>
<feature type="region of interest" description="Disordered" evidence="1">
    <location>
        <begin position="211"/>
        <end position="249"/>
    </location>
</feature>
<name>E8X746_GRATM</name>
<protein>
    <recommendedName>
        <fullName evidence="4">Gluconate 2-dehydrogenase subunit 3 family protein</fullName>
    </recommendedName>
</protein>
<dbReference type="OrthoDB" id="63962at2"/>
<dbReference type="Pfam" id="PF13618">
    <property type="entry name" value="Gluconate_2-dh3"/>
    <property type="match status" value="1"/>
</dbReference>
<evidence type="ECO:0000313" key="2">
    <source>
        <dbReference type="EMBL" id="ADW71280.1"/>
    </source>
</evidence>
<gene>
    <name evidence="2" type="ordered locus">AciX9_4327</name>
</gene>